<name>A0ACA9UEZ5_BIOOC</name>
<reference evidence="1" key="2">
    <citation type="submission" date="2021-10" db="EMBL/GenBank/DDBJ databases">
        <authorList>
            <person name="Piombo E."/>
        </authorList>
    </citation>
    <scope>NUCLEOTIDE SEQUENCE</scope>
</reference>
<dbReference type="Proteomes" id="UP000836387">
    <property type="component" value="Unassembled WGS sequence"/>
</dbReference>
<keyword evidence="2" id="KW-1185">Reference proteome</keyword>
<comment type="caution">
    <text evidence="1">The sequence shown here is derived from an EMBL/GenBank/DDBJ whole genome shotgun (WGS) entry which is preliminary data.</text>
</comment>
<organism evidence="1 2">
    <name type="scientific">Clonostachys rosea f. rosea IK726</name>
    <dbReference type="NCBI Taxonomy" id="1349383"/>
    <lineage>
        <taxon>Eukaryota</taxon>
        <taxon>Fungi</taxon>
        <taxon>Dikarya</taxon>
        <taxon>Ascomycota</taxon>
        <taxon>Pezizomycotina</taxon>
        <taxon>Sordariomycetes</taxon>
        <taxon>Hypocreomycetidae</taxon>
        <taxon>Hypocreales</taxon>
        <taxon>Bionectriaceae</taxon>
        <taxon>Clonostachys</taxon>
    </lineage>
</organism>
<accession>A0ACA9UEZ5</accession>
<proteinExistence type="predicted"/>
<protein>
    <submittedName>
        <fullName evidence="1">Uncharacterized protein</fullName>
    </submittedName>
</protein>
<sequence>MASHEDDTMPEETQGYKLSQPSRAWPIHHERHLQGPARDPQRPTLRPGRQRKGIKVSKDSEMIGSYAPSTDKQPTYIRSSKKGGSWHARSWPHNAISSFVDEIRRSTRVRVELRYWQDW</sequence>
<gene>
    <name evidence="1" type="ORF">CRV2_00021824</name>
</gene>
<dbReference type="EMBL" id="CADEHS020000366">
    <property type="protein sequence ID" value="CAG9951657.1"/>
    <property type="molecule type" value="Genomic_DNA"/>
</dbReference>
<reference evidence="1" key="1">
    <citation type="submission" date="2020-04" db="EMBL/GenBank/DDBJ databases">
        <authorList>
            <person name="Broberg M."/>
        </authorList>
    </citation>
    <scope>NUCLEOTIDE SEQUENCE</scope>
</reference>
<evidence type="ECO:0000313" key="1">
    <source>
        <dbReference type="EMBL" id="CAG9951657.1"/>
    </source>
</evidence>
<evidence type="ECO:0000313" key="2">
    <source>
        <dbReference type="Proteomes" id="UP000836387"/>
    </source>
</evidence>